<dbReference type="InterPro" id="IPR010430">
    <property type="entry name" value="DUF1028"/>
</dbReference>
<gene>
    <name evidence="2" type="ORF">HCJ96_14905</name>
</gene>
<dbReference type="PANTHER" id="PTHR39328:SF1">
    <property type="entry name" value="BLL2871 PROTEIN"/>
    <property type="match status" value="1"/>
</dbReference>
<accession>A0ABX1R7V7</accession>
<evidence type="ECO:0000313" key="2">
    <source>
        <dbReference type="EMBL" id="NMH61318.1"/>
    </source>
</evidence>
<comment type="caution">
    <text evidence="2">The sequence shown here is derived from an EMBL/GenBank/DDBJ whole genome shotgun (WGS) entry which is preliminary data.</text>
</comment>
<reference evidence="2 3" key="1">
    <citation type="submission" date="2020-03" db="EMBL/GenBank/DDBJ databases">
        <title>Alteromonas ponticola sp. nov., isolated from seawater.</title>
        <authorList>
            <person name="Yoon J.-H."/>
            <person name="Kim Y.-O."/>
        </authorList>
    </citation>
    <scope>NUCLEOTIDE SEQUENCE [LARGE SCALE GENOMIC DNA]</scope>
    <source>
        <strain evidence="2 3">MYP5</strain>
    </source>
</reference>
<protein>
    <submittedName>
        <fullName evidence="2">DUF1028 domain-containing protein</fullName>
    </submittedName>
</protein>
<keyword evidence="1" id="KW-0732">Signal</keyword>
<dbReference type="EMBL" id="JAATNW010000008">
    <property type="protein sequence ID" value="NMH61318.1"/>
    <property type="molecule type" value="Genomic_DNA"/>
</dbReference>
<dbReference type="Proteomes" id="UP000709336">
    <property type="component" value="Unassembled WGS sequence"/>
</dbReference>
<sequence>MSKLKQILTTLVPALLLTLNFPAYATWSIIAVDRDTGEIGIGGASCTFDVSGVASLVPGKGAIVVQAASHYFARMDGVKHMSEDQSAASILSAMKASKYEPEKQQYGVILLKKGTQPVVYSGSEIKGWKGEKLDHDVAVLGNILVNEDVIDNAFSAYQQNKAAPFAQRMIRALKAGADAGGDSRCGAQAARSAFVMLYNQQTQAITKLSVFGTEANGSPAVTLLERKFALLHGD</sequence>
<proteinExistence type="predicted"/>
<dbReference type="Pfam" id="PF06267">
    <property type="entry name" value="DUF1028"/>
    <property type="match status" value="1"/>
</dbReference>
<dbReference type="InterPro" id="IPR029055">
    <property type="entry name" value="Ntn_hydrolases_N"/>
</dbReference>
<feature type="signal peptide" evidence="1">
    <location>
        <begin position="1"/>
        <end position="25"/>
    </location>
</feature>
<feature type="chain" id="PRO_5045106933" evidence="1">
    <location>
        <begin position="26"/>
        <end position="234"/>
    </location>
</feature>
<dbReference type="Gene3D" id="3.60.20.10">
    <property type="entry name" value="Glutamine Phosphoribosylpyrophosphate, subunit 1, domain 1"/>
    <property type="match status" value="1"/>
</dbReference>
<dbReference type="RefSeq" id="WP_169211879.1">
    <property type="nucleotide sequence ID" value="NZ_JAATNW010000008.1"/>
</dbReference>
<organism evidence="2 3">
    <name type="scientific">Alteromonas ponticola</name>
    <dbReference type="NCBI Taxonomy" id="2720613"/>
    <lineage>
        <taxon>Bacteria</taxon>
        <taxon>Pseudomonadati</taxon>
        <taxon>Pseudomonadota</taxon>
        <taxon>Gammaproteobacteria</taxon>
        <taxon>Alteromonadales</taxon>
        <taxon>Alteromonadaceae</taxon>
        <taxon>Alteromonas/Salinimonas group</taxon>
        <taxon>Alteromonas</taxon>
    </lineage>
</organism>
<dbReference type="SUPFAM" id="SSF56235">
    <property type="entry name" value="N-terminal nucleophile aminohydrolases (Ntn hydrolases)"/>
    <property type="match status" value="1"/>
</dbReference>
<name>A0ABX1R7V7_9ALTE</name>
<evidence type="ECO:0000313" key="3">
    <source>
        <dbReference type="Proteomes" id="UP000709336"/>
    </source>
</evidence>
<evidence type="ECO:0000256" key="1">
    <source>
        <dbReference type="SAM" id="SignalP"/>
    </source>
</evidence>
<dbReference type="PANTHER" id="PTHR39328">
    <property type="entry name" value="BLL2871 PROTEIN"/>
    <property type="match status" value="1"/>
</dbReference>
<keyword evidence="3" id="KW-1185">Reference proteome</keyword>